<protein>
    <submittedName>
        <fullName evidence="2">Uncharacterized protein</fullName>
    </submittedName>
</protein>
<comment type="caution">
    <text evidence="2">The sequence shown here is derived from an EMBL/GenBank/DDBJ whole genome shotgun (WGS) entry which is preliminary data.</text>
</comment>
<feature type="region of interest" description="Disordered" evidence="1">
    <location>
        <begin position="117"/>
        <end position="146"/>
    </location>
</feature>
<dbReference type="EMBL" id="CM029042">
    <property type="protein sequence ID" value="KAG2614923.1"/>
    <property type="molecule type" value="Genomic_DNA"/>
</dbReference>
<feature type="compositionally biased region" description="Basic and acidic residues" evidence="1">
    <location>
        <begin position="121"/>
        <end position="143"/>
    </location>
</feature>
<sequence length="210" mass="23103">MPARLSILFFGSRLQLPLQEGRPSSAPNFCHGRRSLPVRRNAHPMFANRLYTELQQSAILINTPPSAVTARCRARQAAGGGVRPPQQRCTGHGRCPPARPWRSCRPAAMEGLAIAPRRWGSGKEHADVRPAGDEAPRPPRHADAAAVTRASCADAPACARYSPKSKSETGDFELGSCLDDQFWSQWRGCQDPSIDWLGHMSMKRFFPLGH</sequence>
<reference evidence="2" key="1">
    <citation type="submission" date="2020-05" db="EMBL/GenBank/DDBJ databases">
        <title>WGS assembly of Panicum virgatum.</title>
        <authorList>
            <person name="Lovell J.T."/>
            <person name="Jenkins J."/>
            <person name="Shu S."/>
            <person name="Juenger T.E."/>
            <person name="Schmutz J."/>
        </authorList>
    </citation>
    <scope>NUCLEOTIDE SEQUENCE</scope>
    <source>
        <strain evidence="2">AP13</strain>
    </source>
</reference>
<organism evidence="2 3">
    <name type="scientific">Panicum virgatum</name>
    <name type="common">Blackwell switchgrass</name>
    <dbReference type="NCBI Taxonomy" id="38727"/>
    <lineage>
        <taxon>Eukaryota</taxon>
        <taxon>Viridiplantae</taxon>
        <taxon>Streptophyta</taxon>
        <taxon>Embryophyta</taxon>
        <taxon>Tracheophyta</taxon>
        <taxon>Spermatophyta</taxon>
        <taxon>Magnoliopsida</taxon>
        <taxon>Liliopsida</taxon>
        <taxon>Poales</taxon>
        <taxon>Poaceae</taxon>
        <taxon>PACMAD clade</taxon>
        <taxon>Panicoideae</taxon>
        <taxon>Panicodae</taxon>
        <taxon>Paniceae</taxon>
        <taxon>Panicinae</taxon>
        <taxon>Panicum</taxon>
        <taxon>Panicum sect. Hiantes</taxon>
    </lineage>
</organism>
<name>A0A8T0U1B9_PANVG</name>
<gene>
    <name evidence="2" type="ORF">PVAP13_3NG019390</name>
</gene>
<keyword evidence="3" id="KW-1185">Reference proteome</keyword>
<evidence type="ECO:0000313" key="2">
    <source>
        <dbReference type="EMBL" id="KAG2614923.1"/>
    </source>
</evidence>
<proteinExistence type="predicted"/>
<evidence type="ECO:0000313" key="3">
    <source>
        <dbReference type="Proteomes" id="UP000823388"/>
    </source>
</evidence>
<dbReference type="Proteomes" id="UP000823388">
    <property type="component" value="Chromosome 3N"/>
</dbReference>
<dbReference type="AlphaFoldDB" id="A0A8T0U1B9"/>
<accession>A0A8T0U1B9</accession>
<evidence type="ECO:0000256" key="1">
    <source>
        <dbReference type="SAM" id="MobiDB-lite"/>
    </source>
</evidence>